<organism evidence="8 9">
    <name type="scientific">Prunus persica</name>
    <name type="common">Peach</name>
    <name type="synonym">Amygdalus persica</name>
    <dbReference type="NCBI Taxonomy" id="3760"/>
    <lineage>
        <taxon>Eukaryota</taxon>
        <taxon>Viridiplantae</taxon>
        <taxon>Streptophyta</taxon>
        <taxon>Embryophyta</taxon>
        <taxon>Tracheophyta</taxon>
        <taxon>Spermatophyta</taxon>
        <taxon>Magnoliopsida</taxon>
        <taxon>eudicotyledons</taxon>
        <taxon>Gunneridae</taxon>
        <taxon>Pentapetalae</taxon>
        <taxon>rosids</taxon>
        <taxon>fabids</taxon>
        <taxon>Rosales</taxon>
        <taxon>Rosaceae</taxon>
        <taxon>Amygdaloideae</taxon>
        <taxon>Amygdaleae</taxon>
        <taxon>Prunus</taxon>
    </lineage>
</organism>
<evidence type="ECO:0000256" key="1">
    <source>
        <dbReference type="ARBA" id="ARBA00001971"/>
    </source>
</evidence>
<dbReference type="EMBL" id="CM007654">
    <property type="protein sequence ID" value="ONI13762.1"/>
    <property type="molecule type" value="Genomic_DNA"/>
</dbReference>
<dbReference type="GO" id="GO:0016705">
    <property type="term" value="F:oxidoreductase activity, acting on paired donors, with incorporation or reduction of molecular oxygen"/>
    <property type="evidence" value="ECO:0007669"/>
    <property type="project" value="InterPro"/>
</dbReference>
<comment type="similarity">
    <text evidence="2">Belongs to the cytochrome P450 family.</text>
</comment>
<gene>
    <name evidence="8" type="ORF">PRUPE_4G243600</name>
</gene>
<evidence type="ECO:0000256" key="7">
    <source>
        <dbReference type="ARBA" id="ARBA00023033"/>
    </source>
</evidence>
<dbReference type="InterPro" id="IPR036396">
    <property type="entry name" value="Cyt_P450_sf"/>
</dbReference>
<dbReference type="OMA" id="RDHIHRR"/>
<evidence type="ECO:0000256" key="3">
    <source>
        <dbReference type="ARBA" id="ARBA00022617"/>
    </source>
</evidence>
<protein>
    <recommendedName>
        <fullName evidence="10">Cytochrome P450</fullName>
    </recommendedName>
</protein>
<dbReference type="GO" id="GO:0004497">
    <property type="term" value="F:monooxygenase activity"/>
    <property type="evidence" value="ECO:0007669"/>
    <property type="project" value="UniProtKB-KW"/>
</dbReference>
<keyword evidence="9" id="KW-1185">Reference proteome</keyword>
<name>M5WLA9_PRUPE</name>
<sequence length="373" mass="43158">SYPIIGNLPGFRINYHRFHDWVADMLSQTSSSTLQVKTLLNLSHDICIASHSKVEHLLISNFPNYMKGSRFYDVLHDLLIHGVFNVDGNLWTIQCKIASHEFNTKSLKHFISNTVNSEISNHLIPYLSKIYDKNRVINLQNVLRKFGFDNICNVAFGTDPACLDLENMHHTQSMSGLSFAKSFDDTVDICSSRFMSPLSLVWKMKRFFNIGSEKQFKQATEEIIYYDELKKLHYMHADLSESMRLFPPVPINSRLIVDDEVLLDGCHVRKGWFANYFAYAMEFKPERWLDGDGVFQPSYQFRFPVFHYGPSMCLGNEMAYVQMKLVVAAVMYEFEVMVVNSGATVEKMMNPPYILSLVLKMKGRLVVRLHKRQ</sequence>
<dbReference type="Proteomes" id="UP000006882">
    <property type="component" value="Chromosome G4"/>
</dbReference>
<evidence type="ECO:0000256" key="2">
    <source>
        <dbReference type="ARBA" id="ARBA00010617"/>
    </source>
</evidence>
<keyword evidence="5" id="KW-0560">Oxidoreductase</keyword>
<dbReference type="PANTHER" id="PTHR24296">
    <property type="entry name" value="CYTOCHROME P450"/>
    <property type="match status" value="1"/>
</dbReference>
<reference evidence="8 9" key="1">
    <citation type="journal article" date="2013" name="Nat. Genet.">
        <title>The high-quality draft genome of peach (Prunus persica) identifies unique patterns of genetic diversity, domestication and genome evolution.</title>
        <authorList>
            <consortium name="International Peach Genome Initiative"/>
            <person name="Verde I."/>
            <person name="Abbott A.G."/>
            <person name="Scalabrin S."/>
            <person name="Jung S."/>
            <person name="Shu S."/>
            <person name="Marroni F."/>
            <person name="Zhebentyayeva T."/>
            <person name="Dettori M.T."/>
            <person name="Grimwood J."/>
            <person name="Cattonaro F."/>
            <person name="Zuccolo A."/>
            <person name="Rossini L."/>
            <person name="Jenkins J."/>
            <person name="Vendramin E."/>
            <person name="Meisel L.A."/>
            <person name="Decroocq V."/>
            <person name="Sosinski B."/>
            <person name="Prochnik S."/>
            <person name="Mitros T."/>
            <person name="Policriti A."/>
            <person name="Cipriani G."/>
            <person name="Dondini L."/>
            <person name="Ficklin S."/>
            <person name="Goodstein D.M."/>
            <person name="Xuan P."/>
            <person name="Del Fabbro C."/>
            <person name="Aramini V."/>
            <person name="Copetti D."/>
            <person name="Gonzalez S."/>
            <person name="Horner D.S."/>
            <person name="Falchi R."/>
            <person name="Lucas S."/>
            <person name="Mica E."/>
            <person name="Maldonado J."/>
            <person name="Lazzari B."/>
            <person name="Bielenberg D."/>
            <person name="Pirona R."/>
            <person name="Miculan M."/>
            <person name="Barakat A."/>
            <person name="Testolin R."/>
            <person name="Stella A."/>
            <person name="Tartarini S."/>
            <person name="Tonutti P."/>
            <person name="Arus P."/>
            <person name="Orellana A."/>
            <person name="Wells C."/>
            <person name="Main D."/>
            <person name="Vizzotto G."/>
            <person name="Silva H."/>
            <person name="Salamini F."/>
            <person name="Schmutz J."/>
            <person name="Morgante M."/>
            <person name="Rokhsar D.S."/>
        </authorList>
    </citation>
    <scope>NUCLEOTIDE SEQUENCE [LARGE SCALE GENOMIC DNA]</scope>
    <source>
        <strain evidence="9">cv. Nemared</strain>
    </source>
</reference>
<dbReference type="HOGENOM" id="CLU_001570_27_2_1"/>
<evidence type="ECO:0000313" key="9">
    <source>
        <dbReference type="Proteomes" id="UP000006882"/>
    </source>
</evidence>
<dbReference type="Gene3D" id="1.10.630.10">
    <property type="entry name" value="Cytochrome P450"/>
    <property type="match status" value="2"/>
</dbReference>
<dbReference type="Gramene" id="ONI13762">
    <property type="protein sequence ID" value="ONI13762"/>
    <property type="gene ID" value="PRUPE_4G243600"/>
</dbReference>
<dbReference type="eggNOG" id="KOG0157">
    <property type="taxonomic scope" value="Eukaryota"/>
</dbReference>
<dbReference type="GO" id="GO:0020037">
    <property type="term" value="F:heme binding"/>
    <property type="evidence" value="ECO:0007669"/>
    <property type="project" value="InterPro"/>
</dbReference>
<comment type="cofactor">
    <cofactor evidence="1">
        <name>heme</name>
        <dbReference type="ChEBI" id="CHEBI:30413"/>
    </cofactor>
</comment>
<evidence type="ECO:0000256" key="5">
    <source>
        <dbReference type="ARBA" id="ARBA00023002"/>
    </source>
</evidence>
<proteinExistence type="inferred from homology"/>
<keyword evidence="4" id="KW-0479">Metal-binding</keyword>
<keyword evidence="6" id="KW-0408">Iron</keyword>
<dbReference type="InterPro" id="IPR001128">
    <property type="entry name" value="Cyt_P450"/>
</dbReference>
<dbReference type="GO" id="GO:0005506">
    <property type="term" value="F:iron ion binding"/>
    <property type="evidence" value="ECO:0007669"/>
    <property type="project" value="InterPro"/>
</dbReference>
<accession>M5WLA9</accession>
<dbReference type="AlphaFoldDB" id="M5WLA9"/>
<dbReference type="Pfam" id="PF00067">
    <property type="entry name" value="p450"/>
    <property type="match status" value="1"/>
</dbReference>
<keyword evidence="7" id="KW-0503">Monooxygenase</keyword>
<feature type="non-terminal residue" evidence="8">
    <location>
        <position position="373"/>
    </location>
</feature>
<evidence type="ECO:0000256" key="4">
    <source>
        <dbReference type="ARBA" id="ARBA00022723"/>
    </source>
</evidence>
<keyword evidence="3" id="KW-0349">Heme</keyword>
<evidence type="ECO:0000256" key="6">
    <source>
        <dbReference type="ARBA" id="ARBA00023004"/>
    </source>
</evidence>
<dbReference type="SUPFAM" id="SSF48264">
    <property type="entry name" value="Cytochrome P450"/>
    <property type="match status" value="1"/>
</dbReference>
<evidence type="ECO:0000313" key="8">
    <source>
        <dbReference type="EMBL" id="ONI13762.1"/>
    </source>
</evidence>
<evidence type="ECO:0008006" key="10">
    <source>
        <dbReference type="Google" id="ProtNLM"/>
    </source>
</evidence>